<evidence type="ECO:0000313" key="4">
    <source>
        <dbReference type="Proteomes" id="UP000659654"/>
    </source>
</evidence>
<dbReference type="EMBL" id="CAJFCV020000005">
    <property type="protein sequence ID" value="CAG9126932.1"/>
    <property type="molecule type" value="Genomic_DNA"/>
</dbReference>
<feature type="domain" description="BPTI/Kunitz inhibitor" evidence="2">
    <location>
        <begin position="547"/>
        <end position="597"/>
    </location>
</feature>
<dbReference type="Pfam" id="PF00014">
    <property type="entry name" value="Kunitz_BPTI"/>
    <property type="match status" value="6"/>
</dbReference>
<dbReference type="GO" id="GO:0004867">
    <property type="term" value="F:serine-type endopeptidase inhibitor activity"/>
    <property type="evidence" value="ECO:0007669"/>
    <property type="project" value="InterPro"/>
</dbReference>
<keyword evidence="1" id="KW-0732">Signal</keyword>
<dbReference type="SMR" id="A0A7I8XP91"/>
<dbReference type="SMART" id="SM00131">
    <property type="entry name" value="KU"/>
    <property type="match status" value="6"/>
</dbReference>
<dbReference type="SMART" id="SM00289">
    <property type="entry name" value="WR1"/>
    <property type="match status" value="4"/>
</dbReference>
<gene>
    <name evidence="3" type="ORF">BXYJ_LOCUS13317</name>
</gene>
<evidence type="ECO:0000259" key="2">
    <source>
        <dbReference type="PROSITE" id="PS50279"/>
    </source>
</evidence>
<dbReference type="InterPro" id="IPR053014">
    <property type="entry name" value="Cuticle_assoc_divergent"/>
</dbReference>
<protein>
    <submittedName>
        <fullName evidence="3">(pine wood nematode) hypothetical protein</fullName>
    </submittedName>
</protein>
<dbReference type="PANTHER" id="PTHR46339:SF1">
    <property type="entry name" value="BPTI_KUNITZ INHIBITOR DOMAIN-CONTAINING PROTEIN"/>
    <property type="match status" value="1"/>
</dbReference>
<sequence length="743" mass="82488">MRKPLNDLLVCLTHFLLCFKFTQAFETVTHADTSPNNVSSGLAGKAMRHYAVPPYTGSGQPQLYAVQPQYPQYYFGPQPQNPCLLPQQVGTGPYRIPRWYFNPARQACELFYWSGCCGNSNNFQTYHDCQKRCEGGNAAKPNTVVFVPFTLTFTMKPTGNTNLQPLPTAQTANCQSGDCPKGHIAGSGAPLVPITPVPRFIPVTPSSPHLPPPVPTAQLRPIPAIVRVCDLELDSGVGSMEIIRYYYNKRTRMCEEFRYRGQGGNRNNFLSLPECRKVCPESPSPCAYGDLTPANQPLQCQPGTTVAQTCGGEQFCHIGASPQTTVCCPKPADLDPCGQPMSTGVGNANLQRWYFNSMAQQCQPLQYRGLQGNENNFLTQNACQAQCQVNPCRVGIPFRNTNGMLAYCAANDASECPTGYYCHIGANAQTSVCCQALEINPCKEPKIEGEGLARQVRYYFDVERKECLPFEYRGLKGNPNNFVSKTACERRCPVWVNPCAKGQPILDVTNKPELCHLGRPCPQNYYCHIGFNDETTVCCPASSTNPCTVPLNQGMGYHIINRWYYNSATRQCERFVYKGSHGNENNFLVRDQCEATCPSFPNPCPTGEPLFDEKGVLPRLCNPQEESSCPATYFCHFGQTNTTRVCCPGKVDPCLLARSKGEGPYAETRWYFDISLKQCLPFEFFGMKGNGNNFATKADCERACPVFADPCPDSFTMDVLGVQYHSNIHYQKCDIDTHYIVLS</sequence>
<evidence type="ECO:0000313" key="3">
    <source>
        <dbReference type="EMBL" id="CAD5233226.1"/>
    </source>
</evidence>
<dbReference type="InterPro" id="IPR028150">
    <property type="entry name" value="Lustrin_cystein"/>
</dbReference>
<dbReference type="InterPro" id="IPR002223">
    <property type="entry name" value="Kunitz_BPTI"/>
</dbReference>
<dbReference type="CDD" id="cd00109">
    <property type="entry name" value="Kunitz-type"/>
    <property type="match status" value="1"/>
</dbReference>
<dbReference type="InterPro" id="IPR006150">
    <property type="entry name" value="Cys_repeat_1"/>
</dbReference>
<dbReference type="EMBL" id="CAJFDI010000005">
    <property type="protein sequence ID" value="CAD5233226.1"/>
    <property type="molecule type" value="Genomic_DNA"/>
</dbReference>
<feature type="domain" description="BPTI/Kunitz inhibitor" evidence="2">
    <location>
        <begin position="229"/>
        <end position="279"/>
    </location>
</feature>
<dbReference type="OrthoDB" id="4473401at2759"/>
<evidence type="ECO:0000256" key="1">
    <source>
        <dbReference type="SAM" id="SignalP"/>
    </source>
</evidence>
<dbReference type="PROSITE" id="PS00280">
    <property type="entry name" value="BPTI_KUNITZ_1"/>
    <property type="match status" value="1"/>
</dbReference>
<dbReference type="Proteomes" id="UP000659654">
    <property type="component" value="Unassembled WGS sequence"/>
</dbReference>
<feature type="chain" id="PRO_5036400131" evidence="1">
    <location>
        <begin position="25"/>
        <end position="743"/>
    </location>
</feature>
<feature type="signal peptide" evidence="1">
    <location>
        <begin position="1"/>
        <end position="24"/>
    </location>
</feature>
<proteinExistence type="predicted"/>
<feature type="domain" description="BPTI/Kunitz inhibitor" evidence="2">
    <location>
        <begin position="442"/>
        <end position="492"/>
    </location>
</feature>
<feature type="domain" description="BPTI/Kunitz inhibitor" evidence="2">
    <location>
        <begin position="337"/>
        <end position="387"/>
    </location>
</feature>
<dbReference type="Proteomes" id="UP000582659">
    <property type="component" value="Unassembled WGS sequence"/>
</dbReference>
<reference evidence="3" key="1">
    <citation type="submission" date="2020-09" db="EMBL/GenBank/DDBJ databases">
        <authorList>
            <person name="Kikuchi T."/>
        </authorList>
    </citation>
    <scope>NUCLEOTIDE SEQUENCE</scope>
    <source>
        <strain evidence="3">Ka4C1</strain>
    </source>
</reference>
<organism evidence="3 4">
    <name type="scientific">Bursaphelenchus xylophilus</name>
    <name type="common">Pinewood nematode worm</name>
    <name type="synonym">Aphelenchoides xylophilus</name>
    <dbReference type="NCBI Taxonomy" id="6326"/>
    <lineage>
        <taxon>Eukaryota</taxon>
        <taxon>Metazoa</taxon>
        <taxon>Ecdysozoa</taxon>
        <taxon>Nematoda</taxon>
        <taxon>Chromadorea</taxon>
        <taxon>Rhabditida</taxon>
        <taxon>Tylenchina</taxon>
        <taxon>Tylenchomorpha</taxon>
        <taxon>Aphelenchoidea</taxon>
        <taxon>Aphelenchoididae</taxon>
        <taxon>Bursaphelenchus</taxon>
    </lineage>
</organism>
<keyword evidence="4" id="KW-1185">Reference proteome</keyword>
<dbReference type="InterPro" id="IPR020901">
    <property type="entry name" value="Prtase_inh_Kunz-CS"/>
</dbReference>
<dbReference type="PROSITE" id="PS50279">
    <property type="entry name" value="BPTI_KUNITZ_2"/>
    <property type="match status" value="6"/>
</dbReference>
<dbReference type="InterPro" id="IPR036880">
    <property type="entry name" value="Kunitz_BPTI_sf"/>
</dbReference>
<feature type="domain" description="BPTI/Kunitz inhibitor" evidence="2">
    <location>
        <begin position="654"/>
        <end position="704"/>
    </location>
</feature>
<dbReference type="PANTHER" id="PTHR46339">
    <property type="entry name" value="PROTEIN CBG15282-RELATED"/>
    <property type="match status" value="1"/>
</dbReference>
<dbReference type="Gene3D" id="4.10.410.10">
    <property type="entry name" value="Pancreatic trypsin inhibitor Kunitz domain"/>
    <property type="match status" value="6"/>
</dbReference>
<accession>A0A7I8XP91</accession>
<dbReference type="AlphaFoldDB" id="A0A7I8XP91"/>
<dbReference type="Pfam" id="PF14625">
    <property type="entry name" value="Lustrin_cystein"/>
    <property type="match status" value="4"/>
</dbReference>
<comment type="caution">
    <text evidence="3">The sequence shown here is derived from an EMBL/GenBank/DDBJ whole genome shotgun (WGS) entry which is preliminary data.</text>
</comment>
<dbReference type="SUPFAM" id="SSF57362">
    <property type="entry name" value="BPTI-like"/>
    <property type="match status" value="6"/>
</dbReference>
<name>A0A7I8XP91_BURXY</name>
<dbReference type="CDD" id="cd22593">
    <property type="entry name" value="Kunitz_conkunitzin"/>
    <property type="match status" value="5"/>
</dbReference>
<feature type="domain" description="BPTI/Kunitz inhibitor" evidence="2">
    <location>
        <begin position="83"/>
        <end position="133"/>
    </location>
</feature>